<organism evidence="1 2">
    <name type="scientific">Novosphingobium barchaimii LL02</name>
    <dbReference type="NCBI Taxonomy" id="1114963"/>
    <lineage>
        <taxon>Bacteria</taxon>
        <taxon>Pseudomonadati</taxon>
        <taxon>Pseudomonadota</taxon>
        <taxon>Alphaproteobacteria</taxon>
        <taxon>Sphingomonadales</taxon>
        <taxon>Sphingomonadaceae</taxon>
        <taxon>Novosphingobium</taxon>
    </lineage>
</organism>
<name>A0A0J7XGY1_9SPHN</name>
<sequence length="88" mass="9332">MDSIEHLRHAIEDDASEAVAAAGAALPIEDATTLSMVLTVMVGGPVTEDDIERALDDAYASLPIESLAAVLKVLNRLLDVWLGETEES</sequence>
<protein>
    <submittedName>
        <fullName evidence="1">Uncharacterized protein</fullName>
    </submittedName>
</protein>
<keyword evidence="2" id="KW-1185">Reference proteome</keyword>
<gene>
    <name evidence="1" type="ORF">V474_05395</name>
</gene>
<dbReference type="AlphaFoldDB" id="A0A0J7XGY1"/>
<reference evidence="1 2" key="1">
    <citation type="journal article" date="2015" name="G3 (Bethesda)">
        <title>Insights into Ongoing Evolution of the Hexachlorocyclohexane Catabolic Pathway from Comparative Genomics of Ten Sphingomonadaceae Strains.</title>
        <authorList>
            <person name="Pearce S.L."/>
            <person name="Oakeshott J.G."/>
            <person name="Pandey G."/>
        </authorList>
    </citation>
    <scope>NUCLEOTIDE SEQUENCE [LARGE SCALE GENOMIC DNA]</scope>
    <source>
        <strain evidence="1 2">LL02</strain>
    </source>
</reference>
<comment type="caution">
    <text evidence="1">The sequence shown here is derived from an EMBL/GenBank/DDBJ whole genome shotgun (WGS) entry which is preliminary data.</text>
</comment>
<proteinExistence type="predicted"/>
<dbReference type="Proteomes" id="UP000052268">
    <property type="component" value="Unassembled WGS sequence"/>
</dbReference>
<dbReference type="RefSeq" id="WP_059153451.1">
    <property type="nucleotide sequence ID" value="NZ_KQ130460.1"/>
</dbReference>
<evidence type="ECO:0000313" key="2">
    <source>
        <dbReference type="Proteomes" id="UP000052268"/>
    </source>
</evidence>
<dbReference type="OrthoDB" id="7509992at2"/>
<accession>A0A0J7XGY1</accession>
<evidence type="ECO:0000313" key="1">
    <source>
        <dbReference type="EMBL" id="KMS50934.1"/>
    </source>
</evidence>
<dbReference type="PATRIC" id="fig|1114963.3.peg.4724"/>
<dbReference type="EMBL" id="JACU01000014">
    <property type="protein sequence ID" value="KMS50934.1"/>
    <property type="molecule type" value="Genomic_DNA"/>
</dbReference>